<sequence>MVGYEQRWVSLVLESGSDVRHGRDPENLGRTLCGTVEAVPTTVMRAPFDGTEADACAECADAVRRPR</sequence>
<organism evidence="1 2">
    <name type="scientific">Marmoricola endophyticus</name>
    <dbReference type="NCBI Taxonomy" id="2040280"/>
    <lineage>
        <taxon>Bacteria</taxon>
        <taxon>Bacillati</taxon>
        <taxon>Actinomycetota</taxon>
        <taxon>Actinomycetes</taxon>
        <taxon>Propionibacteriales</taxon>
        <taxon>Nocardioidaceae</taxon>
        <taxon>Marmoricola</taxon>
    </lineage>
</organism>
<keyword evidence="2" id="KW-1185">Reference proteome</keyword>
<dbReference type="EMBL" id="BMKQ01000001">
    <property type="protein sequence ID" value="GGF39442.1"/>
    <property type="molecule type" value="Genomic_DNA"/>
</dbReference>
<reference evidence="1" key="2">
    <citation type="submission" date="2020-09" db="EMBL/GenBank/DDBJ databases">
        <authorList>
            <person name="Sun Q."/>
            <person name="Zhou Y."/>
        </authorList>
    </citation>
    <scope>NUCLEOTIDE SEQUENCE</scope>
    <source>
        <strain evidence="1">CGMCC 1.16067</strain>
    </source>
</reference>
<reference evidence="1" key="1">
    <citation type="journal article" date="2014" name="Int. J. Syst. Evol. Microbiol.">
        <title>Complete genome sequence of Corynebacterium casei LMG S-19264T (=DSM 44701T), isolated from a smear-ripened cheese.</title>
        <authorList>
            <consortium name="US DOE Joint Genome Institute (JGI-PGF)"/>
            <person name="Walter F."/>
            <person name="Albersmeier A."/>
            <person name="Kalinowski J."/>
            <person name="Ruckert C."/>
        </authorList>
    </citation>
    <scope>NUCLEOTIDE SEQUENCE</scope>
    <source>
        <strain evidence="1">CGMCC 1.16067</strain>
    </source>
</reference>
<gene>
    <name evidence="1" type="ORF">GCM10011519_11320</name>
</gene>
<dbReference type="AlphaFoldDB" id="A0A917F0A9"/>
<dbReference type="RefSeq" id="WP_188778915.1">
    <property type="nucleotide sequence ID" value="NZ_BMKQ01000001.1"/>
</dbReference>
<evidence type="ECO:0000313" key="1">
    <source>
        <dbReference type="EMBL" id="GGF39442.1"/>
    </source>
</evidence>
<accession>A0A917F0A9</accession>
<comment type="caution">
    <text evidence="1">The sequence shown here is derived from an EMBL/GenBank/DDBJ whole genome shotgun (WGS) entry which is preliminary data.</text>
</comment>
<proteinExistence type="predicted"/>
<protein>
    <submittedName>
        <fullName evidence="1">Uncharacterized protein</fullName>
    </submittedName>
</protein>
<dbReference type="Proteomes" id="UP000649179">
    <property type="component" value="Unassembled WGS sequence"/>
</dbReference>
<name>A0A917F0A9_9ACTN</name>
<evidence type="ECO:0000313" key="2">
    <source>
        <dbReference type="Proteomes" id="UP000649179"/>
    </source>
</evidence>